<evidence type="ECO:0000313" key="3">
    <source>
        <dbReference type="Proteomes" id="UP000248857"/>
    </source>
</evidence>
<protein>
    <recommendedName>
        <fullName evidence="1">Polymerase beta nucleotidyltransferase domain-containing protein</fullName>
    </recommendedName>
</protein>
<gene>
    <name evidence="2" type="ORF">C1752_01016</name>
</gene>
<feature type="domain" description="Polymerase beta nucleotidyltransferase" evidence="1">
    <location>
        <begin position="2"/>
        <end position="65"/>
    </location>
</feature>
<dbReference type="InterPro" id="IPR041633">
    <property type="entry name" value="Polbeta"/>
</dbReference>
<dbReference type="Proteomes" id="UP000248857">
    <property type="component" value="Unassembled WGS sequence"/>
</dbReference>
<organism evidence="2 3">
    <name type="scientific">Acaryochloris thomasi RCC1774</name>
    <dbReference type="NCBI Taxonomy" id="1764569"/>
    <lineage>
        <taxon>Bacteria</taxon>
        <taxon>Bacillati</taxon>
        <taxon>Cyanobacteriota</taxon>
        <taxon>Cyanophyceae</taxon>
        <taxon>Acaryochloridales</taxon>
        <taxon>Acaryochloridaceae</taxon>
        <taxon>Acaryochloris</taxon>
        <taxon>Acaryochloris thomasi</taxon>
    </lineage>
</organism>
<accession>A0A2W1JNN0</accession>
<comment type="caution">
    <text evidence="2">The sequence shown here is derived from an EMBL/GenBank/DDBJ whole genome shotgun (WGS) entry which is preliminary data.</text>
</comment>
<keyword evidence="3" id="KW-1185">Reference proteome</keyword>
<dbReference type="EMBL" id="PQWO01000002">
    <property type="protein sequence ID" value="PZD74948.1"/>
    <property type="molecule type" value="Genomic_DNA"/>
</dbReference>
<dbReference type="InterPro" id="IPR043519">
    <property type="entry name" value="NT_sf"/>
</dbReference>
<dbReference type="Gene3D" id="3.30.460.10">
    <property type="entry name" value="Beta Polymerase, domain 2"/>
    <property type="match status" value="1"/>
</dbReference>
<dbReference type="AlphaFoldDB" id="A0A2W1JNN0"/>
<evidence type="ECO:0000313" key="2">
    <source>
        <dbReference type="EMBL" id="PZD74948.1"/>
    </source>
</evidence>
<reference evidence="2 3" key="1">
    <citation type="journal article" date="2018" name="Sci. Rep.">
        <title>A novel species of the marine cyanobacterium Acaryochloris with a unique pigment content and lifestyle.</title>
        <authorList>
            <person name="Partensky F."/>
            <person name="Six C."/>
            <person name="Ratin M."/>
            <person name="Garczarek L."/>
            <person name="Vaulot D."/>
            <person name="Probert I."/>
            <person name="Calteau A."/>
            <person name="Gourvil P."/>
            <person name="Marie D."/>
            <person name="Grebert T."/>
            <person name="Bouchier C."/>
            <person name="Le Panse S."/>
            <person name="Gachenot M."/>
            <person name="Rodriguez F."/>
            <person name="Garrido J.L."/>
        </authorList>
    </citation>
    <scope>NUCLEOTIDE SEQUENCE [LARGE SCALE GENOMIC DNA]</scope>
    <source>
        <strain evidence="2 3">RCC1774</strain>
    </source>
</reference>
<proteinExistence type="predicted"/>
<dbReference type="Pfam" id="PF18765">
    <property type="entry name" value="Polbeta"/>
    <property type="match status" value="1"/>
</dbReference>
<name>A0A2W1JNN0_9CYAN</name>
<sequence length="69" mass="8014">MALFGSCLLRSRIHDRSDIDLAVWGMDERLYFKAVARLQDLDCNFDTDLIEFHNAYPHIQVAIENGMEL</sequence>
<evidence type="ECO:0000259" key="1">
    <source>
        <dbReference type="Pfam" id="PF18765"/>
    </source>
</evidence>